<proteinExistence type="predicted"/>
<dbReference type="AlphaFoldDB" id="A0A382WMS5"/>
<accession>A0A382WMS5</accession>
<gene>
    <name evidence="2" type="ORF">METZ01_LOCUS412282</name>
</gene>
<dbReference type="EMBL" id="UINC01160654">
    <property type="protein sequence ID" value="SVD59428.1"/>
    <property type="molecule type" value="Genomic_DNA"/>
</dbReference>
<keyword evidence="1" id="KW-1133">Transmembrane helix</keyword>
<organism evidence="2">
    <name type="scientific">marine metagenome</name>
    <dbReference type="NCBI Taxonomy" id="408172"/>
    <lineage>
        <taxon>unclassified sequences</taxon>
        <taxon>metagenomes</taxon>
        <taxon>ecological metagenomes</taxon>
    </lineage>
</organism>
<keyword evidence="1" id="KW-0472">Membrane</keyword>
<feature type="transmembrane region" description="Helical" evidence="1">
    <location>
        <begin position="48"/>
        <end position="70"/>
    </location>
</feature>
<reference evidence="2" key="1">
    <citation type="submission" date="2018-05" db="EMBL/GenBank/DDBJ databases">
        <authorList>
            <person name="Lanie J.A."/>
            <person name="Ng W.-L."/>
            <person name="Kazmierczak K.M."/>
            <person name="Andrzejewski T.M."/>
            <person name="Davidsen T.M."/>
            <person name="Wayne K.J."/>
            <person name="Tettelin H."/>
            <person name="Glass J.I."/>
            <person name="Rusch D."/>
            <person name="Podicherti R."/>
            <person name="Tsui H.-C.T."/>
            <person name="Winkler M.E."/>
        </authorList>
    </citation>
    <scope>NUCLEOTIDE SEQUENCE</scope>
</reference>
<name>A0A382WMS5_9ZZZZ</name>
<evidence type="ECO:0000313" key="2">
    <source>
        <dbReference type="EMBL" id="SVD59428.1"/>
    </source>
</evidence>
<protein>
    <submittedName>
        <fullName evidence="2">Uncharacterized protein</fullName>
    </submittedName>
</protein>
<keyword evidence="1" id="KW-0812">Transmembrane</keyword>
<feature type="non-terminal residue" evidence="2">
    <location>
        <position position="135"/>
    </location>
</feature>
<sequence length="135" mass="13723">MSLSKTTGWLLVVGIIGSMAFGLSNATATADWSSNAALLTALSTDVDWIKLSLILSAIGQIVIVIGIVGMRDAMSGGVGHKYASMAIWFLAIGATTNLIWSAMMGLTGDQWSTKTTAEAMAVAAAGAGNAEAAQA</sequence>
<feature type="transmembrane region" description="Helical" evidence="1">
    <location>
        <begin position="82"/>
        <end position="103"/>
    </location>
</feature>
<evidence type="ECO:0000256" key="1">
    <source>
        <dbReference type="SAM" id="Phobius"/>
    </source>
</evidence>
<feature type="transmembrane region" description="Helical" evidence="1">
    <location>
        <begin position="7"/>
        <end position="28"/>
    </location>
</feature>